<gene>
    <name evidence="16 19" type="primary">ftsI</name>
    <name evidence="19" type="ORF">GCM10010995_05010</name>
</gene>
<evidence type="ECO:0000256" key="3">
    <source>
        <dbReference type="ARBA" id="ARBA00022519"/>
    </source>
</evidence>
<dbReference type="PANTHER" id="PTHR30627">
    <property type="entry name" value="PEPTIDOGLYCAN D,D-TRANSPEPTIDASE"/>
    <property type="match status" value="1"/>
</dbReference>
<comment type="subcellular location">
    <subcellularLocation>
        <location evidence="16">Cell inner membrane</location>
        <topology evidence="16">Single-pass membrane protein</topology>
    </subcellularLocation>
    <subcellularLocation>
        <location evidence="1">Membrane</location>
    </subcellularLocation>
</comment>
<evidence type="ECO:0000313" key="19">
    <source>
        <dbReference type="EMBL" id="GGF90706.1"/>
    </source>
</evidence>
<keyword evidence="12 16" id="KW-0472">Membrane</keyword>
<dbReference type="GO" id="GO:0006508">
    <property type="term" value="P:proteolysis"/>
    <property type="evidence" value="ECO:0007669"/>
    <property type="project" value="UniProtKB-KW"/>
</dbReference>
<keyword evidence="4 16" id="KW-0132">Cell division</keyword>
<dbReference type="Pfam" id="PF00905">
    <property type="entry name" value="Transpeptidase"/>
    <property type="match status" value="1"/>
</dbReference>
<dbReference type="GO" id="GO:0005886">
    <property type="term" value="C:plasma membrane"/>
    <property type="evidence" value="ECO:0007669"/>
    <property type="project" value="UniProtKB-SubCell"/>
</dbReference>
<evidence type="ECO:0000259" key="17">
    <source>
        <dbReference type="Pfam" id="PF00905"/>
    </source>
</evidence>
<comment type="pathway">
    <text evidence="16">Cell wall biogenesis; peptidoglycan biosynthesis.</text>
</comment>
<evidence type="ECO:0000256" key="11">
    <source>
        <dbReference type="ARBA" id="ARBA00022989"/>
    </source>
</evidence>
<evidence type="ECO:0000256" key="5">
    <source>
        <dbReference type="ARBA" id="ARBA00022645"/>
    </source>
</evidence>
<dbReference type="AlphaFoldDB" id="A0A8J3E838"/>
<evidence type="ECO:0000259" key="18">
    <source>
        <dbReference type="Pfam" id="PF03717"/>
    </source>
</evidence>
<dbReference type="GO" id="GO:0071555">
    <property type="term" value="P:cell wall organization"/>
    <property type="evidence" value="ECO:0007669"/>
    <property type="project" value="UniProtKB-KW"/>
</dbReference>
<evidence type="ECO:0000256" key="13">
    <source>
        <dbReference type="ARBA" id="ARBA00023210"/>
    </source>
</evidence>
<comment type="function">
    <text evidence="16">Catalyzes cross-linking of the peptidoglycan cell wall at the division septum.</text>
</comment>
<keyword evidence="9 16" id="KW-0133">Cell shape</keyword>
<evidence type="ECO:0000256" key="15">
    <source>
        <dbReference type="ARBA" id="ARBA00023316"/>
    </source>
</evidence>
<feature type="transmembrane region" description="Helical" evidence="16">
    <location>
        <begin position="7"/>
        <end position="26"/>
    </location>
</feature>
<keyword evidence="10 16" id="KW-0573">Peptidoglycan synthesis</keyword>
<evidence type="ECO:0000256" key="8">
    <source>
        <dbReference type="ARBA" id="ARBA00022801"/>
    </source>
</evidence>
<dbReference type="GO" id="GO:0043093">
    <property type="term" value="P:FtsZ-dependent cytokinesis"/>
    <property type="evidence" value="ECO:0007669"/>
    <property type="project" value="UniProtKB-UniRule"/>
</dbReference>
<evidence type="ECO:0000256" key="1">
    <source>
        <dbReference type="ARBA" id="ARBA00004370"/>
    </source>
</evidence>
<dbReference type="PANTHER" id="PTHR30627:SF1">
    <property type="entry name" value="PEPTIDOGLYCAN D,D-TRANSPEPTIDASE FTSI"/>
    <property type="match status" value="1"/>
</dbReference>
<comment type="caution">
    <text evidence="19">The sequence shown here is derived from an EMBL/GenBank/DDBJ whole genome shotgun (WGS) entry which is preliminary data.</text>
</comment>
<dbReference type="Gene3D" id="3.90.1310.10">
    <property type="entry name" value="Penicillin-binding protein 2a (Domain 2)"/>
    <property type="match status" value="1"/>
</dbReference>
<evidence type="ECO:0000313" key="20">
    <source>
        <dbReference type="Proteomes" id="UP000636949"/>
    </source>
</evidence>
<evidence type="ECO:0000256" key="9">
    <source>
        <dbReference type="ARBA" id="ARBA00022960"/>
    </source>
</evidence>
<dbReference type="RefSeq" id="WP_224742325.1">
    <property type="nucleotide sequence ID" value="NZ_BMJS01000003.1"/>
</dbReference>
<dbReference type="Gene3D" id="1.10.150.770">
    <property type="match status" value="1"/>
</dbReference>
<comment type="similarity">
    <text evidence="16">Belongs to the transpeptidase family. FtsI subfamily.</text>
</comment>
<dbReference type="Pfam" id="PF03717">
    <property type="entry name" value="PBP_dimer"/>
    <property type="match status" value="1"/>
</dbReference>
<keyword evidence="7 16" id="KW-0812">Transmembrane</keyword>
<dbReference type="InterPro" id="IPR037532">
    <property type="entry name" value="FtsI_transpept"/>
</dbReference>
<keyword evidence="6 16" id="KW-0645">Protease</keyword>
<dbReference type="Gene3D" id="3.40.710.10">
    <property type="entry name" value="DD-peptidase/beta-lactamase superfamily"/>
    <property type="match status" value="1"/>
</dbReference>
<keyword evidence="13 16" id="KW-0717">Septation</keyword>
<keyword evidence="8 16" id="KW-0378">Hydrolase</keyword>
<protein>
    <recommendedName>
        <fullName evidence="16">Peptidoglycan D,D-transpeptidase FtsI</fullName>
        <ecNumber evidence="16">3.4.16.4</ecNumber>
    </recommendedName>
    <alternativeName>
        <fullName evidence="16">Penicillin-binding protein 3</fullName>
        <shortName evidence="16">PBP-3</shortName>
    </alternativeName>
</protein>
<keyword evidence="20" id="KW-1185">Reference proteome</keyword>
<dbReference type="GO" id="GO:0009252">
    <property type="term" value="P:peptidoglycan biosynthetic process"/>
    <property type="evidence" value="ECO:0007669"/>
    <property type="project" value="UniProtKB-UniRule"/>
</dbReference>
<dbReference type="GO" id="GO:0000917">
    <property type="term" value="P:division septum assembly"/>
    <property type="evidence" value="ECO:0007669"/>
    <property type="project" value="UniProtKB-KW"/>
</dbReference>
<dbReference type="GO" id="GO:0008955">
    <property type="term" value="F:peptidoglycan glycosyltransferase activity"/>
    <property type="evidence" value="ECO:0007669"/>
    <property type="project" value="InterPro"/>
</dbReference>
<sequence length="562" mass="62079">MRKIKLSWRYYFILLVIVCVLGLLVYKLTHMQTVEYAKLKKEGDNRSERTLTTTAYRGMISDRNGKPLAISTPVDSIWVNPFYITSDDPGLRKILNLLELDKAQQDAIIARIKAREGRHGFVYLKRQVSPFIAQKIKTLDVKGVKIEREFKRFYPDTEVMAHVVGFTNIDDQGQEGIELEYNKYLTGKDGTRSIHKDLKGGVARKNDDDTEVKHGADISLSIDRKLQYIAYKYIKEGVINNHAEAGSAIVMDVKTGEVLAMVNYPSYNPNNMQDATPEKRRNRVLTDVYEPGSVIKPFAAIAGMESGQYDVDTIVDTSPGFYKLNGRTVRDFRNYGEMDLRHILMKSSNVGISRIILSIDANALGDTLRKFGFGQVTKIGFPGERSGYVPSPRKWGEFPLATLSFGYGMNATALQIATAYSAIANGGKLIPPTLLKRNKKEDVEAFQIINSEIAEKVVDMLTSVVEGLGGTASKARVPRYHVAGKTGTVRKAIAGGYASDSYMATFVGIAPSSNPRIVTVVVIDDPKGEAYGGGSAAAPIFAQITEHILRVMGVPADKLKKA</sequence>
<keyword evidence="15 16" id="KW-0961">Cell wall biogenesis/degradation</keyword>
<dbReference type="SUPFAM" id="SSF56519">
    <property type="entry name" value="Penicillin binding protein dimerisation domain"/>
    <property type="match status" value="1"/>
</dbReference>
<feature type="domain" description="Penicillin-binding protein dimerisation" evidence="18">
    <location>
        <begin position="53"/>
        <end position="203"/>
    </location>
</feature>
<dbReference type="EMBL" id="BMJS01000003">
    <property type="protein sequence ID" value="GGF90706.1"/>
    <property type="molecule type" value="Genomic_DNA"/>
</dbReference>
<evidence type="ECO:0000256" key="7">
    <source>
        <dbReference type="ARBA" id="ARBA00022692"/>
    </source>
</evidence>
<keyword evidence="5 16" id="KW-0121">Carboxypeptidase</keyword>
<dbReference type="GO" id="GO:0009002">
    <property type="term" value="F:serine-type D-Ala-D-Ala carboxypeptidase activity"/>
    <property type="evidence" value="ECO:0007669"/>
    <property type="project" value="UniProtKB-UniRule"/>
</dbReference>
<keyword evidence="3 16" id="KW-0997">Cell inner membrane</keyword>
<dbReference type="Gene3D" id="3.30.450.330">
    <property type="match status" value="1"/>
</dbReference>
<dbReference type="InterPro" id="IPR005311">
    <property type="entry name" value="PBP_dimer"/>
</dbReference>
<reference evidence="19" key="2">
    <citation type="submission" date="2020-09" db="EMBL/GenBank/DDBJ databases">
        <authorList>
            <person name="Sun Q."/>
            <person name="Zhou Y."/>
        </authorList>
    </citation>
    <scope>NUCLEOTIDE SEQUENCE</scope>
    <source>
        <strain evidence="19">CGMCC 1.15758</strain>
    </source>
</reference>
<keyword evidence="2 16" id="KW-1003">Cell membrane</keyword>
<dbReference type="Proteomes" id="UP000636949">
    <property type="component" value="Unassembled WGS sequence"/>
</dbReference>
<comment type="catalytic activity">
    <reaction evidence="16">
        <text>Preferential cleavage: (Ac)2-L-Lys-D-Ala-|-D-Ala. Also transpeptidation of peptidyl-alanyl moieties that are N-acyl substituents of D-alanine.</text>
        <dbReference type="EC" id="3.4.16.4"/>
    </reaction>
</comment>
<accession>A0A8J3E838</accession>
<name>A0A8J3E838_9GAMM</name>
<evidence type="ECO:0000256" key="4">
    <source>
        <dbReference type="ARBA" id="ARBA00022618"/>
    </source>
</evidence>
<organism evidence="19 20">
    <name type="scientific">Cysteiniphilum litorale</name>
    <dbReference type="NCBI Taxonomy" id="2056700"/>
    <lineage>
        <taxon>Bacteria</taxon>
        <taxon>Pseudomonadati</taxon>
        <taxon>Pseudomonadota</taxon>
        <taxon>Gammaproteobacteria</taxon>
        <taxon>Thiotrichales</taxon>
        <taxon>Fastidiosibacteraceae</taxon>
        <taxon>Cysteiniphilum</taxon>
    </lineage>
</organism>
<dbReference type="InterPro" id="IPR050515">
    <property type="entry name" value="Beta-lactam/transpept"/>
</dbReference>
<evidence type="ECO:0000256" key="16">
    <source>
        <dbReference type="HAMAP-Rule" id="MF_02080"/>
    </source>
</evidence>
<feature type="domain" description="Penicillin-binding protein transpeptidase" evidence="17">
    <location>
        <begin position="246"/>
        <end position="545"/>
    </location>
</feature>
<dbReference type="GO" id="GO:0008658">
    <property type="term" value="F:penicillin binding"/>
    <property type="evidence" value="ECO:0007669"/>
    <property type="project" value="InterPro"/>
</dbReference>
<evidence type="ECO:0000256" key="2">
    <source>
        <dbReference type="ARBA" id="ARBA00022475"/>
    </source>
</evidence>
<dbReference type="UniPathway" id="UPA00219"/>
<proteinExistence type="inferred from homology"/>
<evidence type="ECO:0000256" key="6">
    <source>
        <dbReference type="ARBA" id="ARBA00022670"/>
    </source>
</evidence>
<keyword evidence="14 16" id="KW-0131">Cell cycle</keyword>
<keyword evidence="11 16" id="KW-1133">Transmembrane helix</keyword>
<dbReference type="InterPro" id="IPR036138">
    <property type="entry name" value="PBP_dimer_sf"/>
</dbReference>
<dbReference type="GO" id="GO:0008360">
    <property type="term" value="P:regulation of cell shape"/>
    <property type="evidence" value="ECO:0007669"/>
    <property type="project" value="UniProtKB-KW"/>
</dbReference>
<dbReference type="EC" id="3.4.16.4" evidence="16"/>
<evidence type="ECO:0000256" key="10">
    <source>
        <dbReference type="ARBA" id="ARBA00022984"/>
    </source>
</evidence>
<dbReference type="InterPro" id="IPR012338">
    <property type="entry name" value="Beta-lactam/transpept-like"/>
</dbReference>
<dbReference type="HAMAP" id="MF_02080">
    <property type="entry name" value="FtsI_transpept"/>
    <property type="match status" value="1"/>
</dbReference>
<reference evidence="19" key="1">
    <citation type="journal article" date="2014" name="Int. J. Syst. Evol. Microbiol.">
        <title>Complete genome sequence of Corynebacterium casei LMG S-19264T (=DSM 44701T), isolated from a smear-ripened cheese.</title>
        <authorList>
            <consortium name="US DOE Joint Genome Institute (JGI-PGF)"/>
            <person name="Walter F."/>
            <person name="Albersmeier A."/>
            <person name="Kalinowski J."/>
            <person name="Ruckert C."/>
        </authorList>
    </citation>
    <scope>NUCLEOTIDE SEQUENCE</scope>
    <source>
        <strain evidence="19">CGMCC 1.15758</strain>
    </source>
</reference>
<dbReference type="SUPFAM" id="SSF56601">
    <property type="entry name" value="beta-lactamase/transpeptidase-like"/>
    <property type="match status" value="1"/>
</dbReference>
<feature type="active site" description="Acyl-ester intermediate" evidence="16">
    <location>
        <position position="293"/>
    </location>
</feature>
<evidence type="ECO:0000256" key="14">
    <source>
        <dbReference type="ARBA" id="ARBA00023306"/>
    </source>
</evidence>
<evidence type="ECO:0000256" key="12">
    <source>
        <dbReference type="ARBA" id="ARBA00023136"/>
    </source>
</evidence>
<dbReference type="InterPro" id="IPR001460">
    <property type="entry name" value="PCN-bd_Tpept"/>
</dbReference>